<dbReference type="AlphaFoldDB" id="A0AAJ5T5X6"/>
<organism evidence="1 2">
    <name type="scientific">Burkholderia stabilis</name>
    <dbReference type="NCBI Taxonomy" id="95485"/>
    <lineage>
        <taxon>Bacteria</taxon>
        <taxon>Pseudomonadati</taxon>
        <taxon>Pseudomonadota</taxon>
        <taxon>Betaproteobacteria</taxon>
        <taxon>Burkholderiales</taxon>
        <taxon>Burkholderiaceae</taxon>
        <taxon>Burkholderia</taxon>
        <taxon>Burkholderia cepacia complex</taxon>
    </lineage>
</organism>
<sequence>MKRANGKKPMPLWAIWLITIVGVLAWCGTHPEEGTEPAWPIKSINRA</sequence>
<evidence type="ECO:0000313" key="2">
    <source>
        <dbReference type="Proteomes" id="UP000268684"/>
    </source>
</evidence>
<reference evidence="1 2" key="1">
    <citation type="submission" date="2017-11" db="EMBL/GenBank/DDBJ databases">
        <authorList>
            <person name="Seth-Smith MB H."/>
        </authorList>
    </citation>
    <scope>NUCLEOTIDE SEQUENCE [LARGE SCALE GENOMIC DNA]</scope>
    <source>
        <strain evidence="1">E</strain>
    </source>
</reference>
<keyword evidence="2" id="KW-1185">Reference proteome</keyword>
<proteinExistence type="predicted"/>
<dbReference type="Proteomes" id="UP000268684">
    <property type="component" value="Chromosome II"/>
</dbReference>
<evidence type="ECO:0000313" key="1">
    <source>
        <dbReference type="EMBL" id="VBB13908.1"/>
    </source>
</evidence>
<accession>A0AAJ5T5X6</accession>
<name>A0AAJ5T5X6_9BURK</name>
<gene>
    <name evidence="1" type="ORF">BSTAB16_4094</name>
</gene>
<dbReference type="EMBL" id="LR025743">
    <property type="protein sequence ID" value="VBB13908.1"/>
    <property type="molecule type" value="Genomic_DNA"/>
</dbReference>
<protein>
    <submittedName>
        <fullName evidence="1">Uncharacterized protein</fullName>
    </submittedName>
</protein>